<name>A0AAN6V6N2_9PEZI</name>
<feature type="compositionally biased region" description="Basic and acidic residues" evidence="1">
    <location>
        <begin position="11"/>
        <end position="35"/>
    </location>
</feature>
<proteinExistence type="predicted"/>
<accession>A0AAN6V6N2</accession>
<evidence type="ECO:0000256" key="1">
    <source>
        <dbReference type="SAM" id="MobiDB-lite"/>
    </source>
</evidence>
<keyword evidence="3" id="KW-1185">Reference proteome</keyword>
<feature type="region of interest" description="Disordered" evidence="1">
    <location>
        <begin position="1"/>
        <end position="39"/>
    </location>
</feature>
<reference evidence="2" key="2">
    <citation type="submission" date="2023-05" db="EMBL/GenBank/DDBJ databases">
        <authorList>
            <consortium name="Lawrence Berkeley National Laboratory"/>
            <person name="Steindorff A."/>
            <person name="Hensen N."/>
            <person name="Bonometti L."/>
            <person name="Westerberg I."/>
            <person name="Brannstrom I.O."/>
            <person name="Guillou S."/>
            <person name="Cros-Aarteil S."/>
            <person name="Calhoun S."/>
            <person name="Haridas S."/>
            <person name="Kuo A."/>
            <person name="Mondo S."/>
            <person name="Pangilinan J."/>
            <person name="Riley R."/>
            <person name="Labutti K."/>
            <person name="Andreopoulos B."/>
            <person name="Lipzen A."/>
            <person name="Chen C."/>
            <person name="Yanf M."/>
            <person name="Daum C."/>
            <person name="Ng V."/>
            <person name="Clum A."/>
            <person name="Ohm R."/>
            <person name="Martin F."/>
            <person name="Silar P."/>
            <person name="Natvig D."/>
            <person name="Lalanne C."/>
            <person name="Gautier V."/>
            <person name="Ament-Velasquez S.L."/>
            <person name="Kruys A."/>
            <person name="Hutchinson M.I."/>
            <person name="Powell A.J."/>
            <person name="Barry K."/>
            <person name="Miller A.N."/>
            <person name="Grigoriev I.V."/>
            <person name="Debuchy R."/>
            <person name="Gladieux P."/>
            <person name="Thoren M.H."/>
            <person name="Johannesson H."/>
        </authorList>
    </citation>
    <scope>NUCLEOTIDE SEQUENCE</scope>
    <source>
        <strain evidence="2">CBS 141.50</strain>
    </source>
</reference>
<reference evidence="2" key="1">
    <citation type="journal article" date="2023" name="Mol. Phylogenet. Evol.">
        <title>Genome-scale phylogeny and comparative genomics of the fungal order Sordariales.</title>
        <authorList>
            <person name="Hensen N."/>
            <person name="Bonometti L."/>
            <person name="Westerberg I."/>
            <person name="Brannstrom I.O."/>
            <person name="Guillou S."/>
            <person name="Cros-Aarteil S."/>
            <person name="Calhoun S."/>
            <person name="Haridas S."/>
            <person name="Kuo A."/>
            <person name="Mondo S."/>
            <person name="Pangilinan J."/>
            <person name="Riley R."/>
            <person name="LaButti K."/>
            <person name="Andreopoulos B."/>
            <person name="Lipzen A."/>
            <person name="Chen C."/>
            <person name="Yan M."/>
            <person name="Daum C."/>
            <person name="Ng V."/>
            <person name="Clum A."/>
            <person name="Steindorff A."/>
            <person name="Ohm R.A."/>
            <person name="Martin F."/>
            <person name="Silar P."/>
            <person name="Natvig D.O."/>
            <person name="Lalanne C."/>
            <person name="Gautier V."/>
            <person name="Ament-Velasquez S.L."/>
            <person name="Kruys A."/>
            <person name="Hutchinson M.I."/>
            <person name="Powell A.J."/>
            <person name="Barry K."/>
            <person name="Miller A.N."/>
            <person name="Grigoriev I.V."/>
            <person name="Debuchy R."/>
            <person name="Gladieux P."/>
            <person name="Hiltunen Thoren M."/>
            <person name="Johannesson H."/>
        </authorList>
    </citation>
    <scope>NUCLEOTIDE SEQUENCE</scope>
    <source>
        <strain evidence="2">CBS 141.50</strain>
    </source>
</reference>
<dbReference type="AlphaFoldDB" id="A0AAN6V6N2"/>
<dbReference type="RefSeq" id="XP_062639229.1">
    <property type="nucleotide sequence ID" value="XM_062779901.1"/>
</dbReference>
<protein>
    <submittedName>
        <fullName evidence="2">Uncharacterized protein</fullName>
    </submittedName>
</protein>
<dbReference type="GeneID" id="87816514"/>
<gene>
    <name evidence="2" type="ORF">C8A04DRAFT_26338</name>
</gene>
<evidence type="ECO:0000313" key="3">
    <source>
        <dbReference type="Proteomes" id="UP001302676"/>
    </source>
</evidence>
<comment type="caution">
    <text evidence="2">The sequence shown here is derived from an EMBL/GenBank/DDBJ whole genome shotgun (WGS) entry which is preliminary data.</text>
</comment>
<dbReference type="Proteomes" id="UP001302676">
    <property type="component" value="Unassembled WGS sequence"/>
</dbReference>
<evidence type="ECO:0000313" key="2">
    <source>
        <dbReference type="EMBL" id="KAK4145858.1"/>
    </source>
</evidence>
<feature type="compositionally biased region" description="Basic residues" evidence="1">
    <location>
        <begin position="229"/>
        <end position="243"/>
    </location>
</feature>
<organism evidence="2 3">
    <name type="scientific">Dichotomopilus funicola</name>
    <dbReference type="NCBI Taxonomy" id="1934379"/>
    <lineage>
        <taxon>Eukaryota</taxon>
        <taxon>Fungi</taxon>
        <taxon>Dikarya</taxon>
        <taxon>Ascomycota</taxon>
        <taxon>Pezizomycotina</taxon>
        <taxon>Sordariomycetes</taxon>
        <taxon>Sordariomycetidae</taxon>
        <taxon>Sordariales</taxon>
        <taxon>Chaetomiaceae</taxon>
        <taxon>Dichotomopilus</taxon>
    </lineage>
</organism>
<feature type="region of interest" description="Disordered" evidence="1">
    <location>
        <begin position="220"/>
        <end position="243"/>
    </location>
</feature>
<dbReference type="EMBL" id="MU853565">
    <property type="protein sequence ID" value="KAK4145858.1"/>
    <property type="molecule type" value="Genomic_DNA"/>
</dbReference>
<sequence length="243" mass="27407">MQITANLSVAARDEEYTNKSRPERQTWDKQYHEPNEGWSNSLRRSRGGWWLCRSGPEATQAERECPLCHQQTSESTTAQTVSMAEKYQLIMTEIDAAQAKANAQDGLALRFQQQQEREQRLSDCNFGIQTAQNRQEVNLPNSHYQPTLTKPPQSSVPEFLKKRSLPKCPLPSIPRAQVAEPVVTPFKALATESSYPKSSTANGLVMKLLLLQRDYCGGIPRPRSSMSRSARKGSKGKRVSWDL</sequence>